<name>A0ABV8QGY5_9GAMM</name>
<feature type="domain" description="SMEK" evidence="1">
    <location>
        <begin position="10"/>
        <end position="146"/>
    </location>
</feature>
<dbReference type="Proteomes" id="UP001595798">
    <property type="component" value="Unassembled WGS sequence"/>
</dbReference>
<comment type="caution">
    <text evidence="2">The sequence shown here is derived from an EMBL/GenBank/DDBJ whole genome shotgun (WGS) entry which is preliminary data.</text>
</comment>
<evidence type="ECO:0000259" key="1">
    <source>
        <dbReference type="Pfam" id="PF21941"/>
    </source>
</evidence>
<accession>A0ABV8QGY5</accession>
<proteinExistence type="predicted"/>
<dbReference type="NCBIfam" id="NF033859">
    <property type="entry name" value="SMEK_N"/>
    <property type="match status" value="1"/>
</dbReference>
<dbReference type="RefSeq" id="WP_379886970.1">
    <property type="nucleotide sequence ID" value="NZ_JBHSDI010000013.1"/>
</dbReference>
<protein>
    <submittedName>
        <fullName evidence="2">SMEK domain-containing protein</fullName>
    </submittedName>
</protein>
<reference evidence="3" key="1">
    <citation type="journal article" date="2019" name="Int. J. Syst. Evol. Microbiol.">
        <title>The Global Catalogue of Microorganisms (GCM) 10K type strain sequencing project: providing services to taxonomists for standard genome sequencing and annotation.</title>
        <authorList>
            <consortium name="The Broad Institute Genomics Platform"/>
            <consortium name="The Broad Institute Genome Sequencing Center for Infectious Disease"/>
            <person name="Wu L."/>
            <person name="Ma J."/>
        </authorList>
    </citation>
    <scope>NUCLEOTIDE SEQUENCE [LARGE SCALE GENOMIC DNA]</scope>
    <source>
        <strain evidence="3">CECT 7297</strain>
    </source>
</reference>
<gene>
    <name evidence="2" type="ORF">ACFOZ5_10335</name>
</gene>
<dbReference type="InterPro" id="IPR047740">
    <property type="entry name" value="SMEK_dom"/>
</dbReference>
<dbReference type="EMBL" id="JBHSDI010000013">
    <property type="protein sequence ID" value="MFC4259426.1"/>
    <property type="molecule type" value="Genomic_DNA"/>
</dbReference>
<sequence length="319" mass="36561">MNLQDYIKSIIASLSWLSKQVEFHNKLNLTDINVQAENFYRDLLNLSLNTSFININSIDQNSAAIDLGDQKNRIAIQVTSTSALSKTKKTVTKFIEKKLHEKYDRLIILNISKKSNHTPPTIGDETFKINTKNDIWDIGDLIKKINNLKLHEIESIKTFLDQHLYVKPTESLPRNVDTILRLIELISNEDHPAIGEGTLEEPFPDHKINQRFSDHADFLKSEFFTLYQDYGAVLNAVEKESDISQVKIRRVAQHLRLSSDTLLTKNDGDPKKALTELMDYFLDLLQKNGFEADTGAAQFYIMQHLVRCNVFPNKEVVDG</sequence>
<dbReference type="Pfam" id="PF21941">
    <property type="entry name" value="SMEK_N"/>
    <property type="match status" value="1"/>
</dbReference>
<evidence type="ECO:0000313" key="2">
    <source>
        <dbReference type="EMBL" id="MFC4259426.1"/>
    </source>
</evidence>
<keyword evidence="3" id="KW-1185">Reference proteome</keyword>
<organism evidence="2 3">
    <name type="scientific">Marinobacter lacisalsi</name>
    <dbReference type="NCBI Taxonomy" id="475979"/>
    <lineage>
        <taxon>Bacteria</taxon>
        <taxon>Pseudomonadati</taxon>
        <taxon>Pseudomonadota</taxon>
        <taxon>Gammaproteobacteria</taxon>
        <taxon>Pseudomonadales</taxon>
        <taxon>Marinobacteraceae</taxon>
        <taxon>Marinobacter</taxon>
    </lineage>
</organism>
<evidence type="ECO:0000313" key="3">
    <source>
        <dbReference type="Proteomes" id="UP001595798"/>
    </source>
</evidence>